<reference evidence="2" key="1">
    <citation type="submission" date="2021-07" db="EMBL/GenBank/DDBJ databases">
        <authorList>
            <person name="Branca A.L. A."/>
        </authorList>
    </citation>
    <scope>NUCLEOTIDE SEQUENCE</scope>
</reference>
<organism evidence="2 3">
    <name type="scientific">Penicillium salamii</name>
    <dbReference type="NCBI Taxonomy" id="1612424"/>
    <lineage>
        <taxon>Eukaryota</taxon>
        <taxon>Fungi</taxon>
        <taxon>Dikarya</taxon>
        <taxon>Ascomycota</taxon>
        <taxon>Pezizomycotina</taxon>
        <taxon>Eurotiomycetes</taxon>
        <taxon>Eurotiomycetidae</taxon>
        <taxon>Eurotiales</taxon>
        <taxon>Aspergillaceae</taxon>
        <taxon>Penicillium</taxon>
    </lineage>
</organism>
<dbReference type="EMBL" id="CAJVPA010000208">
    <property type="protein sequence ID" value="CAG8404153.1"/>
    <property type="molecule type" value="Genomic_DNA"/>
</dbReference>
<feature type="domain" description="Tse2 ADP-ribosyltransferase toxin" evidence="1">
    <location>
        <begin position="36"/>
        <end position="177"/>
    </location>
</feature>
<dbReference type="Proteomes" id="UP001152646">
    <property type="component" value="Unassembled WGS sequence"/>
</dbReference>
<evidence type="ECO:0000313" key="3">
    <source>
        <dbReference type="Proteomes" id="UP001152646"/>
    </source>
</evidence>
<protein>
    <recommendedName>
        <fullName evidence="1">Tse2 ADP-ribosyltransferase toxin domain-containing protein</fullName>
    </recommendedName>
</protein>
<accession>A0A9W4NT71</accession>
<comment type="caution">
    <text evidence="2">The sequence shown here is derived from an EMBL/GenBank/DDBJ whole genome shotgun (WGS) entry which is preliminary data.</text>
</comment>
<evidence type="ECO:0000259" key="1">
    <source>
        <dbReference type="Pfam" id="PF18648"/>
    </source>
</evidence>
<dbReference type="Pfam" id="PF18648">
    <property type="entry name" value="ADPRTs_Tse2"/>
    <property type="match status" value="1"/>
</dbReference>
<name>A0A9W4NT71_9EURO</name>
<dbReference type="InterPro" id="IPR041018">
    <property type="entry name" value="ADPRTs_Tse2"/>
</dbReference>
<sequence>MMLSKSVFSRKMSIISATKRGPRFISSPSVHTSFPATMYRFQLRRESSLFHNKIKNGGFFRDGVEIADDGLVYLRLSSTQNFSNGPIFRPNTCLMQELLRSDYDLCEEQAEMSGDIVHPIVVCIKKGTTIPTSLQLFQERISRFSLQPSHPMTLRDLNDTLCEFYSNHALITDAVEWMECNEFHNAYADNATEDWLQY</sequence>
<dbReference type="AlphaFoldDB" id="A0A9W4NT71"/>
<proteinExistence type="predicted"/>
<gene>
    <name evidence="2" type="ORF">PSALAMII_LOCUS8456</name>
</gene>
<dbReference type="OrthoDB" id="10266325at2759"/>
<evidence type="ECO:0000313" key="2">
    <source>
        <dbReference type="EMBL" id="CAG8404153.1"/>
    </source>
</evidence>